<feature type="compositionally biased region" description="Low complexity" evidence="1">
    <location>
        <begin position="456"/>
        <end position="468"/>
    </location>
</feature>
<feature type="region of interest" description="Disordered" evidence="1">
    <location>
        <begin position="696"/>
        <end position="723"/>
    </location>
</feature>
<feature type="region of interest" description="Disordered" evidence="1">
    <location>
        <begin position="405"/>
        <end position="429"/>
    </location>
</feature>
<reference evidence="3" key="1">
    <citation type="submission" date="2025-08" db="UniProtKB">
        <authorList>
            <consortium name="RefSeq"/>
        </authorList>
    </citation>
    <scope>IDENTIFICATION</scope>
</reference>
<dbReference type="OrthoDB" id="8956920at2759"/>
<feature type="region of interest" description="Disordered" evidence="1">
    <location>
        <begin position="456"/>
        <end position="476"/>
    </location>
</feature>
<feature type="compositionally biased region" description="Low complexity" evidence="1">
    <location>
        <begin position="405"/>
        <end position="422"/>
    </location>
</feature>
<name>A0A6P7K1Z5_9TELE</name>
<dbReference type="AlphaFoldDB" id="A0A6P7K1Z5"/>
<accession>A0A6P7K1Z5</accession>
<proteinExistence type="predicted"/>
<feature type="compositionally biased region" description="Polar residues" evidence="1">
    <location>
        <begin position="318"/>
        <end position="328"/>
    </location>
</feature>
<dbReference type="RefSeq" id="XP_028283300.1">
    <property type="nucleotide sequence ID" value="XM_028427499.1"/>
</dbReference>
<keyword evidence="2" id="KW-1185">Reference proteome</keyword>
<gene>
    <name evidence="3" type="primary">LOC114449679</name>
</gene>
<feature type="region of interest" description="Disordered" evidence="1">
    <location>
        <begin position="629"/>
        <end position="660"/>
    </location>
</feature>
<evidence type="ECO:0000313" key="3">
    <source>
        <dbReference type="RefSeq" id="XP_028283300.1"/>
    </source>
</evidence>
<sequence length="1035" mass="114201">MALSESRGGNILLCVGLFLFLTSFSSCTRLSRLKALSTLKGDSVLNQSKSKGSPYHHGQLFIGFNSLEGAKPNETETSKNFLEVDTDYQADMGWQGAKPSIGWSDLPKPDNVDYLLKMEPRVECTRDSMMLQVKDAASIPGSLLFVDRSNLSPLPLARLPQSCGYNIRLTNKDLVLVAPYDGCFVTLQADHYVLPLRWCGLPVRMSCPLTRPLSSNPPMVTCHTEGMVVKTEWTISASKIIVKLDGNWEPLMKASQKCGFSVVVHPEGVVISVRYAPCLKKKDGLYTLELAGYGETQVTCPSLLAPKPTQKPVKFPTTVPSQPTTEKTVVSKPDAPNGQLYPPFYTYPFYLKPKPEAQPTTISTTVPEPTLETTTVPAPPEPAAPFGQPFYPYPFYFQPKPEAQPTTISTTVPETTRGTTTIPVPPKPEAPIGQPFYPYPFYFQPKPEAQPTTISTTVPETTRGTTTAPVPPKPEAPINQLYPPYYPYPFYFQPKPEAQPTTISTTVPETTRGTTTIPVPPKPEAPIGQPFYPYPFYFQPRPEAEPTTIAITLPEPTQETTTVPVPRKTEAPTGQLYPPFYPYPYPFYPQPQPEAEPTREPTTVPVPPRPEAPIGQVYPPFYPYPFYSQPKPESEPITKPTPVPEQTTKSPSPGFGSKTPIDEQFQSAQHPALKPPGQIHYPWNLYYPHSVTLPPAISSATPADDQETKENVNPQTGNGGVGIPTQPRYCPQVCPPGFSNCCPQIAFHQHLHHFIPTGLGTKDVSSFYAGLPSLQSLAFGNGLGSAPLPQRLADATTHTPTTSTSATSSRLFLLSGNGKQTHFWPPGGNLASLPGSTPKKIHPHLPAYHYFVPESVYSNLPYLPRNEPLKPPYSGNEPVNPVLQYEPPKQENGQPAENLNPLIGQHPHQQNRPTTKEIHTSLKPQIGHPLVPYYMLEDAPVPLYRSVVPNNDPTRQYGSDSKSKHKQPLNSYSKPKEYVLLQQGPPDLWKSLKPLGSREKETPQAPGKVFQRWRSAADPQANGLSQPIQMNQKQK</sequence>
<feature type="region of interest" description="Disordered" evidence="1">
    <location>
        <begin position="946"/>
        <end position="1035"/>
    </location>
</feature>
<feature type="compositionally biased region" description="Low complexity" evidence="1">
    <location>
        <begin position="505"/>
        <end position="517"/>
    </location>
</feature>
<evidence type="ECO:0000313" key="2">
    <source>
        <dbReference type="Proteomes" id="UP000515145"/>
    </source>
</evidence>
<dbReference type="InParanoid" id="A0A6P7K1Z5"/>
<feature type="compositionally biased region" description="Polar residues" evidence="1">
    <location>
        <begin position="948"/>
        <end position="960"/>
    </location>
</feature>
<dbReference type="Proteomes" id="UP000515145">
    <property type="component" value="Chromosome 17"/>
</dbReference>
<feature type="compositionally biased region" description="Polar residues" evidence="1">
    <location>
        <begin position="1022"/>
        <end position="1035"/>
    </location>
</feature>
<dbReference type="PROSITE" id="PS51257">
    <property type="entry name" value="PROKAR_LIPOPROTEIN"/>
    <property type="match status" value="1"/>
</dbReference>
<feature type="region of interest" description="Disordered" evidence="1">
    <location>
        <begin position="505"/>
        <end position="524"/>
    </location>
</feature>
<evidence type="ECO:0000256" key="1">
    <source>
        <dbReference type="SAM" id="MobiDB-lite"/>
    </source>
</evidence>
<organism evidence="2 3">
    <name type="scientific">Parambassis ranga</name>
    <name type="common">Indian glassy fish</name>
    <dbReference type="NCBI Taxonomy" id="210632"/>
    <lineage>
        <taxon>Eukaryota</taxon>
        <taxon>Metazoa</taxon>
        <taxon>Chordata</taxon>
        <taxon>Craniata</taxon>
        <taxon>Vertebrata</taxon>
        <taxon>Euteleostomi</taxon>
        <taxon>Actinopterygii</taxon>
        <taxon>Neopterygii</taxon>
        <taxon>Teleostei</taxon>
        <taxon>Neoteleostei</taxon>
        <taxon>Acanthomorphata</taxon>
        <taxon>Ovalentaria</taxon>
        <taxon>Ambassidae</taxon>
        <taxon>Parambassis</taxon>
    </lineage>
</organism>
<feature type="region of interest" description="Disordered" evidence="1">
    <location>
        <begin position="311"/>
        <end position="335"/>
    </location>
</feature>
<protein>
    <submittedName>
        <fullName evidence="3">Extensin-like</fullName>
    </submittedName>
</protein>
<dbReference type="GeneID" id="114449679"/>